<name>G0N685_CAEBE</name>
<accession>G0N685</accession>
<dbReference type="HOGENOM" id="CLU_561682_0_0_1"/>
<evidence type="ECO:0000313" key="2">
    <source>
        <dbReference type="EMBL" id="EGT53555.1"/>
    </source>
</evidence>
<dbReference type="Proteomes" id="UP000008068">
    <property type="component" value="Unassembled WGS sequence"/>
</dbReference>
<evidence type="ECO:0000256" key="1">
    <source>
        <dbReference type="SAM" id="MobiDB-lite"/>
    </source>
</evidence>
<protein>
    <submittedName>
        <fullName evidence="2">Uncharacterized protein</fullName>
    </submittedName>
</protein>
<keyword evidence="3" id="KW-1185">Reference proteome</keyword>
<gene>
    <name evidence="2" type="ORF">CAEBREN_25477</name>
</gene>
<feature type="region of interest" description="Disordered" evidence="1">
    <location>
        <begin position="261"/>
        <end position="286"/>
    </location>
</feature>
<dbReference type="EMBL" id="GL379842">
    <property type="protein sequence ID" value="EGT53555.1"/>
    <property type="molecule type" value="Genomic_DNA"/>
</dbReference>
<dbReference type="InParanoid" id="G0N685"/>
<dbReference type="AlphaFoldDB" id="G0N685"/>
<evidence type="ECO:0000313" key="3">
    <source>
        <dbReference type="Proteomes" id="UP000008068"/>
    </source>
</evidence>
<organism evidence="3">
    <name type="scientific">Caenorhabditis brenneri</name>
    <name type="common">Nematode worm</name>
    <dbReference type="NCBI Taxonomy" id="135651"/>
    <lineage>
        <taxon>Eukaryota</taxon>
        <taxon>Metazoa</taxon>
        <taxon>Ecdysozoa</taxon>
        <taxon>Nematoda</taxon>
        <taxon>Chromadorea</taxon>
        <taxon>Rhabditida</taxon>
        <taxon>Rhabditina</taxon>
        <taxon>Rhabditomorpha</taxon>
        <taxon>Rhabditoidea</taxon>
        <taxon>Rhabditidae</taxon>
        <taxon>Peloderinae</taxon>
        <taxon>Caenorhabditis</taxon>
    </lineage>
</organism>
<reference evidence="3" key="1">
    <citation type="submission" date="2011-07" db="EMBL/GenBank/DDBJ databases">
        <authorList>
            <consortium name="Caenorhabditis brenneri Sequencing and Analysis Consortium"/>
            <person name="Wilson R.K."/>
        </authorList>
    </citation>
    <scope>NUCLEOTIDE SEQUENCE [LARGE SCALE GENOMIC DNA]</scope>
    <source>
        <strain evidence="3">PB2801</strain>
    </source>
</reference>
<sequence>MDRREENHKAMLEHEEINKLDERELMIAAGIFDFIGMRDEVLDRNRELIRHLQVLDDDVVPIEILNRKNDIVRIFEEASATLVQASMMHRDLTRFPRDFSLAINQTLLARISDLQEISSDIFGIAQTNRWDERISETLSALTRIHMRIPAHQLQQNQLESLRALLTRTEVLHRPAWYFQFVEAVGNKLEKIRGIYHEKEEEMQDEFDRRQQHLRQEMYKQEHITILRKQEHFDIIQSTHLTTVEKLVANIDELIMKNTELKMKTNRNHKEEDVKSDPKPNESSDTRLDLQIINSNQATKVGTLVLHEFFFSHVTAHGRIVLQEIKKQFLGAKKHDFGYVLLNFMRVEGNIKSMKVYLGNQLIGIHQYTKKKLGLTSKMRKKEPNAIQWHKNNAKTKLESIKQEMKFLGWDVETIYRNKDLCIHLIFLAYHVFSFQYNNQELALSGNPSFLLEEKDFLDRIEYYKTTAKEYLNKFNRLELTDPLATD</sequence>
<proteinExistence type="predicted"/>